<dbReference type="AlphaFoldDB" id="A0A2S2DCK0"/>
<keyword evidence="2" id="KW-1185">Reference proteome</keyword>
<proteinExistence type="predicted"/>
<evidence type="ECO:0000313" key="2">
    <source>
        <dbReference type="Proteomes" id="UP000245820"/>
    </source>
</evidence>
<dbReference type="KEGG" id="mtim:DIR46_00590"/>
<dbReference type="RefSeq" id="WP_109343511.1">
    <property type="nucleotide sequence ID" value="NZ_CP029343.1"/>
</dbReference>
<name>A0A2S2DCK0_9BURK</name>
<accession>A0A2S2DCK0</accession>
<organism evidence="1 2">
    <name type="scientific">Massilia oculi</name>
    <dbReference type="NCBI Taxonomy" id="945844"/>
    <lineage>
        <taxon>Bacteria</taxon>
        <taxon>Pseudomonadati</taxon>
        <taxon>Pseudomonadota</taxon>
        <taxon>Betaproteobacteria</taxon>
        <taxon>Burkholderiales</taxon>
        <taxon>Oxalobacteraceae</taxon>
        <taxon>Telluria group</taxon>
        <taxon>Massilia</taxon>
    </lineage>
</organism>
<protein>
    <submittedName>
        <fullName evidence="1">Uncharacterized protein</fullName>
    </submittedName>
</protein>
<dbReference type="Proteomes" id="UP000245820">
    <property type="component" value="Chromosome"/>
</dbReference>
<dbReference type="EMBL" id="CP029343">
    <property type="protein sequence ID" value="AWL03103.1"/>
    <property type="molecule type" value="Genomic_DNA"/>
</dbReference>
<sequence length="83" mass="9378">MKRVVLQNFDHTFAINDTPDFVDGDLQIFVFLSAYDEVKVSISNGPVIGIFKHIALSPDRVFVYDVKARECRGSLGPYELRDA</sequence>
<evidence type="ECO:0000313" key="1">
    <source>
        <dbReference type="EMBL" id="AWL03103.1"/>
    </source>
</evidence>
<gene>
    <name evidence="1" type="ORF">DIR46_00590</name>
</gene>
<reference evidence="1 2" key="1">
    <citation type="submission" date="2018-05" db="EMBL/GenBank/DDBJ databases">
        <title>Complete genome sequence of Massilia oculi sp. nov. CCUG 43427T (=DSM 26321T), the type strain of M. oculi, and comparison with genome sequences of other Massilia strains.</title>
        <authorList>
            <person name="Zhu B."/>
        </authorList>
    </citation>
    <scope>NUCLEOTIDE SEQUENCE [LARGE SCALE GENOMIC DNA]</scope>
    <source>
        <strain evidence="1 2">CCUG 43427</strain>
    </source>
</reference>